<protein>
    <submittedName>
        <fullName evidence="3">Uncharacterized protein</fullName>
    </submittedName>
</protein>
<dbReference type="RefSeq" id="WP_092597490.1">
    <property type="nucleotide sequence ID" value="NZ_FNJR01000002.1"/>
</dbReference>
<feature type="transmembrane region" description="Helical" evidence="2">
    <location>
        <begin position="113"/>
        <end position="137"/>
    </location>
</feature>
<organism evidence="3 4">
    <name type="scientific">Actinopolyspora xinjiangensis</name>
    <dbReference type="NCBI Taxonomy" id="405564"/>
    <lineage>
        <taxon>Bacteria</taxon>
        <taxon>Bacillati</taxon>
        <taxon>Actinomycetota</taxon>
        <taxon>Actinomycetes</taxon>
        <taxon>Actinopolysporales</taxon>
        <taxon>Actinopolysporaceae</taxon>
        <taxon>Actinopolyspora</taxon>
    </lineage>
</organism>
<feature type="compositionally biased region" description="Low complexity" evidence="1">
    <location>
        <begin position="49"/>
        <end position="76"/>
    </location>
</feature>
<feature type="transmembrane region" description="Helical" evidence="2">
    <location>
        <begin position="157"/>
        <end position="178"/>
    </location>
</feature>
<keyword evidence="2" id="KW-1133">Transmembrane helix</keyword>
<evidence type="ECO:0000256" key="1">
    <source>
        <dbReference type="SAM" id="MobiDB-lite"/>
    </source>
</evidence>
<feature type="transmembrane region" description="Helical" evidence="2">
    <location>
        <begin position="185"/>
        <end position="206"/>
    </location>
</feature>
<name>A0A1H0Q570_9ACTN</name>
<dbReference type="Proteomes" id="UP000199497">
    <property type="component" value="Unassembled WGS sequence"/>
</dbReference>
<gene>
    <name evidence="3" type="ORF">SAMN04487905_10277</name>
</gene>
<evidence type="ECO:0000313" key="4">
    <source>
        <dbReference type="Proteomes" id="UP000199497"/>
    </source>
</evidence>
<dbReference type="EMBL" id="FNJR01000002">
    <property type="protein sequence ID" value="SDP12290.1"/>
    <property type="molecule type" value="Genomic_DNA"/>
</dbReference>
<dbReference type="OrthoDB" id="5193520at2"/>
<proteinExistence type="predicted"/>
<feature type="region of interest" description="Disordered" evidence="1">
    <location>
        <begin position="249"/>
        <end position="269"/>
    </location>
</feature>
<sequence length="269" mass="29567">MSTPQPPHGVPQQPQSGGVPYPQQPPAQQPPPMPQQGQQVPHYQGYPRAGAQPGVQQAGGAPGWGQQPAGTGQTGAYGYPVPNTGYGWQYGASQQRPVQRQVAGPIDDTGRPLAVIVAVWAVIAGLRTLIMYPINIVRFWTEYGGYPTVALNIARESWNFLALLDAAALVVVGILLFTRRNKARFFATAVIALTVTLYVVDTIYGFIWTPSHMEYLYEHFYNWSQLSGNIFYLIPAVFALLPGVSRTLHTKPRRQQPPQQPVYGQQPGY</sequence>
<keyword evidence="2" id="KW-0812">Transmembrane</keyword>
<feature type="compositionally biased region" description="Pro residues" evidence="1">
    <location>
        <begin position="22"/>
        <end position="34"/>
    </location>
</feature>
<feature type="region of interest" description="Disordered" evidence="1">
    <location>
        <begin position="1"/>
        <end position="76"/>
    </location>
</feature>
<evidence type="ECO:0000313" key="3">
    <source>
        <dbReference type="EMBL" id="SDP12290.1"/>
    </source>
</evidence>
<feature type="compositionally biased region" description="Low complexity" evidence="1">
    <location>
        <begin position="10"/>
        <end position="21"/>
    </location>
</feature>
<dbReference type="AlphaFoldDB" id="A0A1H0Q570"/>
<keyword evidence="4" id="KW-1185">Reference proteome</keyword>
<accession>A0A1H0Q570</accession>
<evidence type="ECO:0000256" key="2">
    <source>
        <dbReference type="SAM" id="Phobius"/>
    </source>
</evidence>
<keyword evidence="2" id="KW-0472">Membrane</keyword>
<reference evidence="4" key="1">
    <citation type="submission" date="2016-10" db="EMBL/GenBank/DDBJ databases">
        <authorList>
            <person name="Varghese N."/>
            <person name="Submissions S."/>
        </authorList>
    </citation>
    <scope>NUCLEOTIDE SEQUENCE [LARGE SCALE GENOMIC DNA]</scope>
    <source>
        <strain evidence="4">DSM 46732</strain>
    </source>
</reference>
<feature type="transmembrane region" description="Helical" evidence="2">
    <location>
        <begin position="226"/>
        <end position="244"/>
    </location>
</feature>